<dbReference type="PROSITE" id="PS51987">
    <property type="entry name" value="GS_CATALYTIC"/>
    <property type="match status" value="1"/>
</dbReference>
<comment type="similarity">
    <text evidence="1 3 4">Belongs to the glutamine synthetase family.</text>
</comment>
<dbReference type="Gene3D" id="3.10.20.70">
    <property type="entry name" value="Glutamine synthetase, N-terminal domain"/>
    <property type="match status" value="1"/>
</dbReference>
<dbReference type="PANTHER" id="PTHR43785">
    <property type="entry name" value="GAMMA-GLUTAMYLPUTRESCINE SYNTHETASE"/>
    <property type="match status" value="1"/>
</dbReference>
<dbReference type="Proteomes" id="UP000662818">
    <property type="component" value="Chromosome"/>
</dbReference>
<evidence type="ECO:0000313" key="7">
    <source>
        <dbReference type="Proteomes" id="UP000662818"/>
    </source>
</evidence>
<dbReference type="SUPFAM" id="SSF54368">
    <property type="entry name" value="Glutamine synthetase, N-terminal domain"/>
    <property type="match status" value="1"/>
</dbReference>
<evidence type="ECO:0000256" key="2">
    <source>
        <dbReference type="ARBA" id="ARBA00022598"/>
    </source>
</evidence>
<protein>
    <submittedName>
        <fullName evidence="6">Glutamine synthetase</fullName>
    </submittedName>
</protein>
<feature type="domain" description="GS catalytic" evidence="5">
    <location>
        <begin position="113"/>
        <end position="453"/>
    </location>
</feature>
<dbReference type="SMART" id="SM01230">
    <property type="entry name" value="Gln-synt_C"/>
    <property type="match status" value="1"/>
</dbReference>
<proteinExistence type="inferred from homology"/>
<evidence type="ECO:0000256" key="4">
    <source>
        <dbReference type="RuleBase" id="RU000384"/>
    </source>
</evidence>
<gene>
    <name evidence="6" type="ORF">CFH99_04460</name>
</gene>
<keyword evidence="2" id="KW-0436">Ligase</keyword>
<evidence type="ECO:0000259" key="5">
    <source>
        <dbReference type="PROSITE" id="PS51987"/>
    </source>
</evidence>
<dbReference type="InterPro" id="IPR014746">
    <property type="entry name" value="Gln_synth/guanido_kin_cat_dom"/>
</dbReference>
<sequence>MTAREVERWCEENRITSIEIQATNLDGTFIGKTLSVGKFLGGLAQGFAFADVVFGNDLGNFPVLGFAFPAWRGELEDIFLRPDLDTLCVWRPGKAAVIGDFWRPDGRPVGVCPRNLLRRAAAEAAERGFDAMAAIEIEATVFEESIQEARRVAYDGMTPLGGYAGSAYVLAKSSDWREYLECVEQRLRDIGIDWEAWNDEAAAGQVEVNVAMGSVVDVADRWARTRQVMREVAYDLGRTVTFMAKWSNSWGQASHLNLSLVDEDGNAFFDPAGPSPVMRQFIGGVMQAITGTTSVALPFITSYRRMLPLEGPPTTATWGIGNKTAAIRAITGHPKQSRIEYRLPGADANMYLVSAAVLGAGLFGIRNEVEPPPAFEGMAWCRPEGTELLPTTILQAATALETDKVLREVLGPEFVDYWLGTRRWEWIAFHTMGGADAAAGLTAWERNRYFELA</sequence>
<reference evidence="6 7" key="1">
    <citation type="submission" date="2017-06" db="EMBL/GenBank/DDBJ databases">
        <title>Complete Genome Sequence of the Soil Carbazole-Degrading Bacterium Nocardioides aromaticivorans IC177.</title>
        <authorList>
            <person name="Vejarano F."/>
            <person name="Suzuki-Minakuchi C."/>
            <person name="Ohtsubo Y."/>
            <person name="Tsuda M."/>
            <person name="Okada K."/>
            <person name="Nojiri H."/>
        </authorList>
    </citation>
    <scope>NUCLEOTIDE SEQUENCE [LARGE SCALE GENOMIC DNA]</scope>
    <source>
        <strain evidence="6 7">IC177</strain>
    </source>
</reference>
<dbReference type="Gene3D" id="3.30.590.10">
    <property type="entry name" value="Glutamine synthetase/guanido kinase, catalytic domain"/>
    <property type="match status" value="1"/>
</dbReference>
<dbReference type="EMBL" id="CP022295">
    <property type="protein sequence ID" value="QSR24867.1"/>
    <property type="molecule type" value="Genomic_DNA"/>
</dbReference>
<accession>A0ABX7PGE1</accession>
<name>A0ABX7PGE1_9ACTN</name>
<keyword evidence="7" id="KW-1185">Reference proteome</keyword>
<dbReference type="InterPro" id="IPR008146">
    <property type="entry name" value="Gln_synth_cat_dom"/>
</dbReference>
<evidence type="ECO:0000256" key="3">
    <source>
        <dbReference type="PROSITE-ProRule" id="PRU01331"/>
    </source>
</evidence>
<evidence type="ECO:0000313" key="6">
    <source>
        <dbReference type="EMBL" id="QSR24867.1"/>
    </source>
</evidence>
<dbReference type="InterPro" id="IPR036651">
    <property type="entry name" value="Gln_synt_N_sf"/>
</dbReference>
<organism evidence="6 7">
    <name type="scientific">Nocardioides aromaticivorans</name>
    <dbReference type="NCBI Taxonomy" id="200618"/>
    <lineage>
        <taxon>Bacteria</taxon>
        <taxon>Bacillati</taxon>
        <taxon>Actinomycetota</taxon>
        <taxon>Actinomycetes</taxon>
        <taxon>Propionibacteriales</taxon>
        <taxon>Nocardioidaceae</taxon>
        <taxon>Nocardioides</taxon>
    </lineage>
</organism>
<dbReference type="SUPFAM" id="SSF55931">
    <property type="entry name" value="Glutamine synthetase/guanido kinase"/>
    <property type="match status" value="1"/>
</dbReference>
<dbReference type="Pfam" id="PF00120">
    <property type="entry name" value="Gln-synt_C"/>
    <property type="match status" value="1"/>
</dbReference>
<dbReference type="RefSeq" id="WP_242530664.1">
    <property type="nucleotide sequence ID" value="NZ_CP022295.1"/>
</dbReference>
<evidence type="ECO:0000256" key="1">
    <source>
        <dbReference type="ARBA" id="ARBA00009897"/>
    </source>
</evidence>
<dbReference type="PANTHER" id="PTHR43785:SF12">
    <property type="entry name" value="TYPE-1 GLUTAMINE SYNTHETASE 2"/>
    <property type="match status" value="1"/>
</dbReference>